<gene>
    <name evidence="1" type="ORF">IZT61_12110</name>
</gene>
<dbReference type="EMBL" id="CP064939">
    <property type="protein sequence ID" value="QPH37855.1"/>
    <property type="molecule type" value="Genomic_DNA"/>
</dbReference>
<dbReference type="Proteomes" id="UP000594759">
    <property type="component" value="Chromosome"/>
</dbReference>
<evidence type="ECO:0000313" key="2">
    <source>
        <dbReference type="Proteomes" id="UP000594759"/>
    </source>
</evidence>
<evidence type="ECO:0000313" key="1">
    <source>
        <dbReference type="EMBL" id="QPH37855.1"/>
    </source>
</evidence>
<proteinExistence type="predicted"/>
<dbReference type="RefSeq" id="WP_196097167.1">
    <property type="nucleotide sequence ID" value="NZ_CP064939.1"/>
</dbReference>
<keyword evidence="2" id="KW-1185">Reference proteome</keyword>
<organism evidence="1 2">
    <name type="scientific">Pedobacter endophyticus</name>
    <dbReference type="NCBI Taxonomy" id="2789740"/>
    <lineage>
        <taxon>Bacteria</taxon>
        <taxon>Pseudomonadati</taxon>
        <taxon>Bacteroidota</taxon>
        <taxon>Sphingobacteriia</taxon>
        <taxon>Sphingobacteriales</taxon>
        <taxon>Sphingobacteriaceae</taxon>
        <taxon>Pedobacter</taxon>
    </lineage>
</organism>
<reference evidence="1 2" key="1">
    <citation type="submission" date="2020-11" db="EMBL/GenBank/DDBJ databases">
        <title>Pedobacter endophytica, an endophytic bacteria isolated form Carex pumila.</title>
        <authorList>
            <person name="Peng Y."/>
            <person name="Jiang L."/>
            <person name="Lee J."/>
        </authorList>
    </citation>
    <scope>NUCLEOTIDE SEQUENCE [LARGE SCALE GENOMIC DNA]</scope>
    <source>
        <strain evidence="1 2">JBR3-12</strain>
    </source>
</reference>
<accession>A0A7U3Q3F1</accession>
<name>A0A7U3Q3F1_9SPHI</name>
<protein>
    <submittedName>
        <fullName evidence="1">Uncharacterized protein</fullName>
    </submittedName>
</protein>
<sequence>MSTHSNLSMSLLVKYSRVFNDGDERSPREILAPYGKTLTLKMIGVLNSMLQRRINELSEQVVSWFGPEGMLGTEMMHKIIAGYRAEINMGMKLRLISSYTNLRMNITAMELDEVADDSAIDIDESHLNFFIAYLKLNEEFLYKQEGIASTIPAEFTGLQRASWMSTATLLSYHDFSQIDQVVGAVQMIKAMYCMEFIEKYNQQLHQLYLESKGVQDFKEYAKKMFPLSILCFTPAVSINGQDEENQKFLELFNLQATIPESEENAVKFDFLAVRNRPLYSVGNNEYVMLNRAMIIGKMYSSVYWDCKSILATHPEIGISADKFRTDFTTDFSEGYLVYKMFDKAYSKRSCINLSGEQMKAQMGNTEPDYYVRNGNKVFLIEVKDSFITGKAKQSFSVKDIQEDLKKKYYKSGNSEKAVKQLVTRIRFSLTKAYPFDQHYKPQSLRFYPILIVYDINLTVPGIESVLNDWFNTERESLIQEMADAGIKGFTINDVVILHIDGLILATEYIEAGKLKLESLIDEHLQRKRRLLKITDGSTIEDIKADVLNSYFSFNEIVMNTVNSIPPKNRIMPSEFSVFKGE</sequence>
<dbReference type="AlphaFoldDB" id="A0A7U3Q3F1"/>
<dbReference type="KEGG" id="pex:IZT61_12110"/>